<evidence type="ECO:0000313" key="6">
    <source>
        <dbReference type="EMBL" id="ROO83063.1"/>
    </source>
</evidence>
<evidence type="ECO:0000256" key="3">
    <source>
        <dbReference type="ARBA" id="ARBA00022630"/>
    </source>
</evidence>
<keyword evidence="4" id="KW-0274">FAD</keyword>
<proteinExistence type="inferred from homology"/>
<dbReference type="Pfam" id="PF01494">
    <property type="entry name" value="FAD_binding_3"/>
    <property type="match status" value="1"/>
</dbReference>
<accession>A0A3N1CP61</accession>
<evidence type="ECO:0000256" key="1">
    <source>
        <dbReference type="ARBA" id="ARBA00001974"/>
    </source>
</evidence>
<evidence type="ECO:0000256" key="2">
    <source>
        <dbReference type="ARBA" id="ARBA00007801"/>
    </source>
</evidence>
<keyword evidence="7" id="KW-1185">Reference proteome</keyword>
<evidence type="ECO:0000313" key="7">
    <source>
        <dbReference type="Proteomes" id="UP000272400"/>
    </source>
</evidence>
<comment type="cofactor">
    <cofactor evidence="1">
        <name>FAD</name>
        <dbReference type="ChEBI" id="CHEBI:57692"/>
    </cofactor>
</comment>
<evidence type="ECO:0000256" key="4">
    <source>
        <dbReference type="ARBA" id="ARBA00022827"/>
    </source>
</evidence>
<dbReference type="OrthoDB" id="8670884at2"/>
<feature type="domain" description="FAD-binding" evidence="5">
    <location>
        <begin position="13"/>
        <end position="345"/>
    </location>
</feature>
<dbReference type="RefSeq" id="WP_123662007.1">
    <property type="nucleotide sequence ID" value="NZ_RJKE01000001.1"/>
</dbReference>
<dbReference type="AlphaFoldDB" id="A0A3N1CP61"/>
<dbReference type="Gene3D" id="3.40.30.120">
    <property type="match status" value="1"/>
</dbReference>
<dbReference type="PANTHER" id="PTHR43004">
    <property type="entry name" value="TRK SYSTEM POTASSIUM UPTAKE PROTEIN"/>
    <property type="match status" value="1"/>
</dbReference>
<dbReference type="InterPro" id="IPR050641">
    <property type="entry name" value="RIFMO-like"/>
</dbReference>
<dbReference type="InterPro" id="IPR036249">
    <property type="entry name" value="Thioredoxin-like_sf"/>
</dbReference>
<dbReference type="InterPro" id="IPR036188">
    <property type="entry name" value="FAD/NAD-bd_sf"/>
</dbReference>
<comment type="caution">
    <text evidence="6">The sequence shown here is derived from an EMBL/GenBank/DDBJ whole genome shotgun (WGS) entry which is preliminary data.</text>
</comment>
<dbReference type="PRINTS" id="PR00420">
    <property type="entry name" value="RNGMNOXGNASE"/>
</dbReference>
<name>A0A3N1CP61_9ACTN</name>
<sequence length="541" mass="60028">MSDPLKENQDLLPVAIVGGGPVGLITALGLVHHGVPVAVFEEDDSLSLDTKAGTILTRTLEVLHRFDALDPVLRASLRIDEIGEIDRVTNEPTLSVRTGELTEDTRFPFVINIPQHHLEPVLRDAFEAKAPGALRMSRRLEKFTQHADHVELHLNGPEGPETFKARYLLGCDGGRSTIREQLGITVEGKTLEERYMLVDIKADLDVASPRDYPYLAYFSDPQEWMILVRQPHCWRFLYPLPKDAAELTIEELREKTRRFIGDVEDIEVIGTNVYNVHHRVARKWRDGRVFLLGDAAHLITPMWALGLNTGVLDASNLPWRLSWVLRGWADESILDGYEVEQAPVAVKGSGEMSEAARQYMAREGEALDAMTDGNWGNAFTRSMLGVTLDVDGKGEWSMVKTGSTPLPVNAGDRAPDLPVFGPDGGGVHLHDLTRDAFVALYFTDTRRRPAIPAQDSPALRRFAVSRWDAPHDSGLRDRALFDPAERVRRRFGVPADTVVLLRPDGHVAAILPFDPASTTDVAAEVYARITGRAPAAFEENA</sequence>
<evidence type="ECO:0000259" key="5">
    <source>
        <dbReference type="Pfam" id="PF01494"/>
    </source>
</evidence>
<reference evidence="6 7" key="1">
    <citation type="submission" date="2018-11" db="EMBL/GenBank/DDBJ databases">
        <title>Sequencing the genomes of 1000 actinobacteria strains.</title>
        <authorList>
            <person name="Klenk H.-P."/>
        </authorList>
    </citation>
    <scope>NUCLEOTIDE SEQUENCE [LARGE SCALE GENOMIC DNA]</scope>
    <source>
        <strain evidence="6 7">DSM 44254</strain>
    </source>
</reference>
<dbReference type="SUPFAM" id="SSF51905">
    <property type="entry name" value="FAD/NAD(P)-binding domain"/>
    <property type="match status" value="1"/>
</dbReference>
<dbReference type="Gene3D" id="3.30.70.2450">
    <property type="match status" value="1"/>
</dbReference>
<gene>
    <name evidence="6" type="ORF">EDD29_0552</name>
</gene>
<dbReference type="GO" id="GO:0016709">
    <property type="term" value="F:oxidoreductase activity, acting on paired donors, with incorporation or reduction of molecular oxygen, NAD(P)H as one donor, and incorporation of one atom of oxygen"/>
    <property type="evidence" value="ECO:0007669"/>
    <property type="project" value="UniProtKB-ARBA"/>
</dbReference>
<keyword evidence="3" id="KW-0285">Flavoprotein</keyword>
<dbReference type="Gene3D" id="3.50.50.60">
    <property type="entry name" value="FAD/NAD(P)-binding domain"/>
    <property type="match status" value="1"/>
</dbReference>
<dbReference type="InterPro" id="IPR002938">
    <property type="entry name" value="FAD-bd"/>
</dbReference>
<dbReference type="PANTHER" id="PTHR43004:SF19">
    <property type="entry name" value="BINDING MONOOXYGENASE, PUTATIVE (JCVI)-RELATED"/>
    <property type="match status" value="1"/>
</dbReference>
<dbReference type="SUPFAM" id="SSF52833">
    <property type="entry name" value="Thioredoxin-like"/>
    <property type="match status" value="1"/>
</dbReference>
<comment type="similarity">
    <text evidence="2">Belongs to the PheA/TfdB FAD monooxygenase family.</text>
</comment>
<organism evidence="6 7">
    <name type="scientific">Actinocorallia herbida</name>
    <dbReference type="NCBI Taxonomy" id="58109"/>
    <lineage>
        <taxon>Bacteria</taxon>
        <taxon>Bacillati</taxon>
        <taxon>Actinomycetota</taxon>
        <taxon>Actinomycetes</taxon>
        <taxon>Streptosporangiales</taxon>
        <taxon>Thermomonosporaceae</taxon>
        <taxon>Actinocorallia</taxon>
    </lineage>
</organism>
<dbReference type="GO" id="GO:0071949">
    <property type="term" value="F:FAD binding"/>
    <property type="evidence" value="ECO:0007669"/>
    <property type="project" value="InterPro"/>
</dbReference>
<dbReference type="Proteomes" id="UP000272400">
    <property type="component" value="Unassembled WGS sequence"/>
</dbReference>
<dbReference type="EMBL" id="RJKE01000001">
    <property type="protein sequence ID" value="ROO83063.1"/>
    <property type="molecule type" value="Genomic_DNA"/>
</dbReference>
<protein>
    <submittedName>
        <fullName evidence="6">3-(3-hydroxy-phenyl)propionate hydroxylase</fullName>
    </submittedName>
</protein>